<evidence type="ECO:0000313" key="4">
    <source>
        <dbReference type="Proteomes" id="UP000663828"/>
    </source>
</evidence>
<dbReference type="InterPro" id="IPR027417">
    <property type="entry name" value="P-loop_NTPase"/>
</dbReference>
<dbReference type="Gene3D" id="3.40.50.300">
    <property type="entry name" value="P-loop containing nucleotide triphosphate hydrolases"/>
    <property type="match status" value="1"/>
</dbReference>
<evidence type="ECO:0000313" key="2">
    <source>
        <dbReference type="EMBL" id="CAF1201077.1"/>
    </source>
</evidence>
<dbReference type="SUPFAM" id="SSF52540">
    <property type="entry name" value="P-loop containing nucleoside triphosphate hydrolases"/>
    <property type="match status" value="1"/>
</dbReference>
<dbReference type="AlphaFoldDB" id="A0A816ALV1"/>
<keyword evidence="4" id="KW-1185">Reference proteome</keyword>
<protein>
    <recommendedName>
        <fullName evidence="1">G domain-containing protein</fullName>
    </recommendedName>
</protein>
<dbReference type="Pfam" id="PF01926">
    <property type="entry name" value="MMR_HSR1"/>
    <property type="match status" value="1"/>
</dbReference>
<dbReference type="GO" id="GO:0005525">
    <property type="term" value="F:GTP binding"/>
    <property type="evidence" value="ECO:0007669"/>
    <property type="project" value="InterPro"/>
</dbReference>
<dbReference type="EMBL" id="CAJNOJ010000149">
    <property type="protein sequence ID" value="CAF1201077.1"/>
    <property type="molecule type" value="Genomic_DNA"/>
</dbReference>
<dbReference type="EMBL" id="CAJNOR010006549">
    <property type="protein sequence ID" value="CAF1598027.1"/>
    <property type="molecule type" value="Genomic_DNA"/>
</dbReference>
<comment type="caution">
    <text evidence="3">The sequence shown here is derived from an EMBL/GenBank/DDBJ whole genome shotgun (WGS) entry which is preliminary data.</text>
</comment>
<gene>
    <name evidence="2" type="ORF">EDS130_LOCUS25370</name>
    <name evidence="3" type="ORF">XAT740_LOCUS47346</name>
</gene>
<dbReference type="CDD" id="cd00882">
    <property type="entry name" value="Ras_like_GTPase"/>
    <property type="match status" value="1"/>
</dbReference>
<dbReference type="Proteomes" id="UP000663828">
    <property type="component" value="Unassembled WGS sequence"/>
</dbReference>
<accession>A0A816ALV1</accession>
<feature type="domain" description="G" evidence="1">
    <location>
        <begin position="61"/>
        <end position="159"/>
    </location>
</feature>
<evidence type="ECO:0000259" key="1">
    <source>
        <dbReference type="Pfam" id="PF01926"/>
    </source>
</evidence>
<name>A0A816ALV1_ADIRI</name>
<reference evidence="3" key="1">
    <citation type="submission" date="2021-02" db="EMBL/GenBank/DDBJ databases">
        <authorList>
            <person name="Nowell W R."/>
        </authorList>
    </citation>
    <scope>NUCLEOTIDE SEQUENCE</scope>
</reference>
<dbReference type="OrthoDB" id="8954335at2759"/>
<sequence>MAGVASVVLDTLTTQFLRSIAKELDMESETSAMNILRAYLENRNNMDMVLKQIERKGSVNRILVIGQTGAGKSSLVNLLAGKKVAKVCDGANGCTFKFETHQCDYNGELFELIDTVGLNEGSKGTVRPKDAMKMLIKFIKGNKRGFSCIIFVMPKGRITESFEKNHMLFCQTLLNGQTPAILFLSHCEADEPMNTWINNEENKIALELYGFSDVVCGTAQEGGRFAQIVEPLRNETRRCLWESIARNMLEVPRPIEPTMHLFKQIWNSFCDFFGINWKFLTDQFASFLEYLKSLGVDQETLDQINITLH</sequence>
<organism evidence="3 4">
    <name type="scientific">Adineta ricciae</name>
    <name type="common">Rotifer</name>
    <dbReference type="NCBI Taxonomy" id="249248"/>
    <lineage>
        <taxon>Eukaryota</taxon>
        <taxon>Metazoa</taxon>
        <taxon>Spiralia</taxon>
        <taxon>Gnathifera</taxon>
        <taxon>Rotifera</taxon>
        <taxon>Eurotatoria</taxon>
        <taxon>Bdelloidea</taxon>
        <taxon>Adinetida</taxon>
        <taxon>Adinetidae</taxon>
        <taxon>Adineta</taxon>
    </lineage>
</organism>
<proteinExistence type="predicted"/>
<dbReference type="InterPro" id="IPR006073">
    <property type="entry name" value="GTP-bd"/>
</dbReference>
<evidence type="ECO:0000313" key="3">
    <source>
        <dbReference type="EMBL" id="CAF1598027.1"/>
    </source>
</evidence>
<dbReference type="Proteomes" id="UP000663852">
    <property type="component" value="Unassembled WGS sequence"/>
</dbReference>